<evidence type="ECO:0000313" key="3">
    <source>
        <dbReference type="Proteomes" id="UP000680045"/>
    </source>
</evidence>
<feature type="region of interest" description="Disordered" evidence="1">
    <location>
        <begin position="1"/>
        <end position="50"/>
    </location>
</feature>
<comment type="caution">
    <text evidence="2">The sequence shown here is derived from an EMBL/GenBank/DDBJ whole genome shotgun (WGS) entry which is preliminary data.</text>
</comment>
<proteinExistence type="predicted"/>
<evidence type="ECO:0000313" key="2">
    <source>
        <dbReference type="EMBL" id="MBR8644045.1"/>
    </source>
</evidence>
<name>A0A941FGW6_9BACI</name>
<evidence type="ECO:0000256" key="1">
    <source>
        <dbReference type="SAM" id="MobiDB-lite"/>
    </source>
</evidence>
<feature type="compositionally biased region" description="Polar residues" evidence="1">
    <location>
        <begin position="40"/>
        <end position="50"/>
    </location>
</feature>
<dbReference type="EMBL" id="JAGTPW010000003">
    <property type="protein sequence ID" value="MBR8644045.1"/>
    <property type="molecule type" value="Genomic_DNA"/>
</dbReference>
<dbReference type="AlphaFoldDB" id="A0A941FGW6"/>
<sequence>MERKVRDSCGKSVSRGRPRRRKPRRLPDRPRKASAWSGKQRPNCTSHKKL</sequence>
<dbReference type="Proteomes" id="UP000680045">
    <property type="component" value="Unassembled WGS sequence"/>
</dbReference>
<feature type="compositionally biased region" description="Basic residues" evidence="1">
    <location>
        <begin position="14"/>
        <end position="24"/>
    </location>
</feature>
<gene>
    <name evidence="2" type="ORF">KEH51_02950</name>
</gene>
<organism evidence="2 3">
    <name type="scientific">Peribacillus frigoritolerans</name>
    <dbReference type="NCBI Taxonomy" id="450367"/>
    <lineage>
        <taxon>Bacteria</taxon>
        <taxon>Bacillati</taxon>
        <taxon>Bacillota</taxon>
        <taxon>Bacilli</taxon>
        <taxon>Bacillales</taxon>
        <taxon>Bacillaceae</taxon>
        <taxon>Peribacillus</taxon>
    </lineage>
</organism>
<protein>
    <submittedName>
        <fullName evidence="2">Uncharacterized protein</fullName>
    </submittedName>
</protein>
<accession>A0A941FGW6</accession>
<reference evidence="2" key="1">
    <citation type="submission" date="2021-04" db="EMBL/GenBank/DDBJ databases">
        <title>Whole genome sequencing of Enterococci isolates from hospitalized patients.</title>
        <authorList>
            <person name="Ogoti B.M."/>
            <person name="Onyambu F.G."/>
        </authorList>
    </citation>
    <scope>NUCLEOTIDE SEQUENCE</scope>
    <source>
        <strain evidence="2">242</strain>
    </source>
</reference>